<keyword evidence="1" id="KW-0059">Arsenical resistance</keyword>
<dbReference type="SUPFAM" id="SSF52788">
    <property type="entry name" value="Phosphotyrosine protein phosphatases I"/>
    <property type="match status" value="1"/>
</dbReference>
<organism evidence="3">
    <name type="scientific">freshwater metagenome</name>
    <dbReference type="NCBI Taxonomy" id="449393"/>
    <lineage>
        <taxon>unclassified sequences</taxon>
        <taxon>metagenomes</taxon>
        <taxon>ecological metagenomes</taxon>
    </lineage>
</organism>
<dbReference type="InterPro" id="IPR036196">
    <property type="entry name" value="Ptyr_pPase_sf"/>
</dbReference>
<dbReference type="CDD" id="cd16345">
    <property type="entry name" value="LMWP_ArsC"/>
    <property type="match status" value="1"/>
</dbReference>
<dbReference type="PANTHER" id="PTHR43428:SF1">
    <property type="entry name" value="ARSENATE REDUCTASE"/>
    <property type="match status" value="1"/>
</dbReference>
<gene>
    <name evidence="3" type="ORF">GM51_19510</name>
</gene>
<dbReference type="InterPro" id="IPR023485">
    <property type="entry name" value="Ptyr_pPase"/>
</dbReference>
<protein>
    <submittedName>
        <fullName evidence="3">Protein tyrosine phosphatase</fullName>
    </submittedName>
</protein>
<sequence>MSSTRVLFLCTHNSARSQIAEALLRSRGRGAFEVESAGTEATLVRPHALTVLNEIGIDASAQTSKTLHQFLDETFDYVITVCDAANDACPIFPNGGQREHWSLPDPSKVGGSEERQLEAYREVRDDLEIRIMEFIRQVGTSATS</sequence>
<name>A0A094PV12_9ZZZZ</name>
<dbReference type="PANTHER" id="PTHR43428">
    <property type="entry name" value="ARSENATE REDUCTASE"/>
    <property type="match status" value="1"/>
</dbReference>
<proteinExistence type="predicted"/>
<dbReference type="AlphaFoldDB" id="A0A094PV12"/>
<evidence type="ECO:0000313" key="3">
    <source>
        <dbReference type="EMBL" id="KGA13529.1"/>
    </source>
</evidence>
<dbReference type="Gene3D" id="3.40.50.2300">
    <property type="match status" value="1"/>
</dbReference>
<evidence type="ECO:0000259" key="2">
    <source>
        <dbReference type="SMART" id="SM00226"/>
    </source>
</evidence>
<comment type="caution">
    <text evidence="3">The sequence shown here is derived from an EMBL/GenBank/DDBJ whole genome shotgun (WGS) entry which is preliminary data.</text>
</comment>
<feature type="domain" description="Phosphotyrosine protein phosphatase I" evidence="2">
    <location>
        <begin position="4"/>
        <end position="137"/>
    </location>
</feature>
<dbReference type="GO" id="GO:0046685">
    <property type="term" value="P:response to arsenic-containing substance"/>
    <property type="evidence" value="ECO:0007669"/>
    <property type="project" value="UniProtKB-KW"/>
</dbReference>
<dbReference type="EMBL" id="JNSL01000183">
    <property type="protein sequence ID" value="KGA13529.1"/>
    <property type="molecule type" value="Genomic_DNA"/>
</dbReference>
<dbReference type="Pfam" id="PF01451">
    <property type="entry name" value="LMWPc"/>
    <property type="match status" value="1"/>
</dbReference>
<reference evidence="3" key="1">
    <citation type="submission" date="2014-06" db="EMBL/GenBank/DDBJ databases">
        <title>Key roles for freshwater Actinobacteria revealed by deep metagenomic sequencing.</title>
        <authorList>
            <person name="Ghai R."/>
            <person name="Mizuno C.M."/>
            <person name="Picazo A."/>
            <person name="Camacho A."/>
            <person name="Rodriguez-Valera F."/>
        </authorList>
    </citation>
    <scope>NUCLEOTIDE SEQUENCE</scope>
</reference>
<accession>A0A094PV12</accession>
<evidence type="ECO:0000256" key="1">
    <source>
        <dbReference type="ARBA" id="ARBA00022849"/>
    </source>
</evidence>
<dbReference type="SMART" id="SM00226">
    <property type="entry name" value="LMWPc"/>
    <property type="match status" value="1"/>
</dbReference>